<proteinExistence type="predicted"/>
<feature type="signal peptide" evidence="4">
    <location>
        <begin position="1"/>
        <end position="21"/>
    </location>
</feature>
<dbReference type="Pfam" id="PF14310">
    <property type="entry name" value="Fn3-like"/>
    <property type="match status" value="1"/>
</dbReference>
<dbReference type="PANTHER" id="PTHR42721:SF42">
    <property type="entry name" value="FIBRONECTIN TYPE III-LIKE DOMAIN-CONTAINING PROTEIN"/>
    <property type="match status" value="1"/>
</dbReference>
<feature type="chain" id="PRO_5036470500" description="Fibronectin type III-like domain-containing protein" evidence="4">
    <location>
        <begin position="22"/>
        <end position="745"/>
    </location>
</feature>
<dbReference type="PANTHER" id="PTHR42721">
    <property type="entry name" value="SUGAR HYDROLASE-RELATED"/>
    <property type="match status" value="1"/>
</dbReference>
<evidence type="ECO:0000313" key="7">
    <source>
        <dbReference type="Proteomes" id="UP000005408"/>
    </source>
</evidence>
<dbReference type="GO" id="GO:0009044">
    <property type="term" value="F:xylan 1,4-beta-xylosidase activity"/>
    <property type="evidence" value="ECO:0007669"/>
    <property type="project" value="InterPro"/>
</dbReference>
<accession>A0A8W8JGZ2</accession>
<dbReference type="InterPro" id="IPR017853">
    <property type="entry name" value="GH"/>
</dbReference>
<evidence type="ECO:0000259" key="5">
    <source>
        <dbReference type="SMART" id="SM01217"/>
    </source>
</evidence>
<dbReference type="SUPFAM" id="SSF52279">
    <property type="entry name" value="Beta-D-glucan exohydrolase, C-terminal domain"/>
    <property type="match status" value="1"/>
</dbReference>
<organism evidence="6 7">
    <name type="scientific">Magallana gigas</name>
    <name type="common">Pacific oyster</name>
    <name type="synonym">Crassostrea gigas</name>
    <dbReference type="NCBI Taxonomy" id="29159"/>
    <lineage>
        <taxon>Eukaryota</taxon>
        <taxon>Metazoa</taxon>
        <taxon>Spiralia</taxon>
        <taxon>Lophotrochozoa</taxon>
        <taxon>Mollusca</taxon>
        <taxon>Bivalvia</taxon>
        <taxon>Autobranchia</taxon>
        <taxon>Pteriomorphia</taxon>
        <taxon>Ostreida</taxon>
        <taxon>Ostreoidea</taxon>
        <taxon>Ostreidae</taxon>
        <taxon>Magallana</taxon>
    </lineage>
</organism>
<dbReference type="GO" id="GO:0045493">
    <property type="term" value="P:xylan catabolic process"/>
    <property type="evidence" value="ECO:0007669"/>
    <property type="project" value="InterPro"/>
</dbReference>
<feature type="domain" description="Fibronectin type III-like" evidence="5">
    <location>
        <begin position="651"/>
        <end position="720"/>
    </location>
</feature>
<dbReference type="AlphaFoldDB" id="A0A8W8JGZ2"/>
<dbReference type="InterPro" id="IPR026891">
    <property type="entry name" value="Fn3-like"/>
</dbReference>
<dbReference type="Proteomes" id="UP000005408">
    <property type="component" value="Unassembled WGS sequence"/>
</dbReference>
<evidence type="ECO:0000256" key="2">
    <source>
        <dbReference type="ARBA" id="ARBA00022801"/>
    </source>
</evidence>
<name>A0A8W8JGZ2_MAGGI</name>
<dbReference type="InterPro" id="IPR036881">
    <property type="entry name" value="Glyco_hydro_3_C_sf"/>
</dbReference>
<dbReference type="Gene3D" id="3.20.20.300">
    <property type="entry name" value="Glycoside hydrolase, family 3, N-terminal domain"/>
    <property type="match status" value="1"/>
</dbReference>
<evidence type="ECO:0000313" key="6">
    <source>
        <dbReference type="EnsemblMetazoa" id="G19015.1:cds"/>
    </source>
</evidence>
<dbReference type="GO" id="GO:0031222">
    <property type="term" value="P:arabinan catabolic process"/>
    <property type="evidence" value="ECO:0007669"/>
    <property type="project" value="TreeGrafter"/>
</dbReference>
<dbReference type="PRINTS" id="PR00133">
    <property type="entry name" value="GLHYDRLASE3"/>
</dbReference>
<dbReference type="Pfam" id="PF00933">
    <property type="entry name" value="Glyco_hydro_3"/>
    <property type="match status" value="1"/>
</dbReference>
<dbReference type="InterPro" id="IPR036962">
    <property type="entry name" value="Glyco_hydro_3_N_sf"/>
</dbReference>
<evidence type="ECO:0000256" key="4">
    <source>
        <dbReference type="SAM" id="SignalP"/>
    </source>
</evidence>
<dbReference type="InterPro" id="IPR044993">
    <property type="entry name" value="BXL"/>
</dbReference>
<keyword evidence="1 4" id="KW-0732">Signal</keyword>
<dbReference type="InterPro" id="IPR001764">
    <property type="entry name" value="Glyco_hydro_3_N"/>
</dbReference>
<dbReference type="Gene3D" id="3.40.50.1700">
    <property type="entry name" value="Glycoside hydrolase family 3 C-terminal domain"/>
    <property type="match status" value="1"/>
</dbReference>
<dbReference type="GO" id="GO:0046556">
    <property type="term" value="F:alpha-L-arabinofuranosidase activity"/>
    <property type="evidence" value="ECO:0007669"/>
    <property type="project" value="TreeGrafter"/>
</dbReference>
<dbReference type="EnsemblMetazoa" id="G19015.1">
    <property type="protein sequence ID" value="G19015.1:cds"/>
    <property type="gene ID" value="G19015"/>
</dbReference>
<keyword evidence="3" id="KW-0326">Glycosidase</keyword>
<dbReference type="Gene3D" id="2.60.40.10">
    <property type="entry name" value="Immunoglobulins"/>
    <property type="match status" value="1"/>
</dbReference>
<evidence type="ECO:0000256" key="1">
    <source>
        <dbReference type="ARBA" id="ARBA00022729"/>
    </source>
</evidence>
<keyword evidence="2" id="KW-0378">Hydrolase</keyword>
<dbReference type="InterPro" id="IPR013783">
    <property type="entry name" value="Ig-like_fold"/>
</dbReference>
<evidence type="ECO:0000256" key="3">
    <source>
        <dbReference type="ARBA" id="ARBA00023295"/>
    </source>
</evidence>
<protein>
    <recommendedName>
        <fullName evidence="5">Fibronectin type III-like domain-containing protein</fullName>
    </recommendedName>
</protein>
<sequence length="745" mass="83181">MKSTTYISFLVLAFLVPEGFLHVQDYPFRNTSLPWDARVKDLVDRLTIEEIVVQMSRGGSGPRASPAPAVPRLGVGPFSWNTECLRGDVYAGNATSFPQALGLAATFSTEVICDVASATSIEVRAKFNDYQRRKIYGDHKGISCFSPVINIMRHPLWGRNQETYGEDPFLSGELAAIFVKCLQGDDPTYIRANAGCKHFDVHGGPENIPVSRFSFDAKVSEKDWRLTFLPAFKRCVQAGSYSLMCSFNRINGVPACGNKRLLTDILRTELGFTGYVVSDQEAIENIMTYHHYTNNSVDTAALCVKAGCNLELSTNEVKPTYFYIIDALKAGKLDKKDLVKTVSPLFYTRMRLGEFDPPDHNPYNFIDLSVIQSEEHRAISLNAAMKSFVLLKNKGGFLPISKPFNTISVLGPMADNKYQQIGSYAPDVMPSYTSTPLQGLSKLSKGVQYAAGCNDNACSKYNRTEIQRAVNSSEIIFVCLGTGPMIENEDHDRASMELPGQQAQLLRDAITFSAKGVPIVLLLFNGGPVNITWADRSDRVVSIMECFFPAQETGEAVLRVVTNTGNSSNPAGRLPYTWPKYQDQIPSMVNYSMEGRTYRYFHGDPLYPFGYGLSYSTFNFTNAWMNPIISQGQDLTVRVEVHNEGPTDGDEVIQVYLKWLDTNETMPIHQLVGFERVSLRAKETLSWLITVRAENMAVWNESRGFYIEPGRYRLYIGGQQPAQSKTLPSNVLVREFKIIPKVSHP</sequence>
<dbReference type="InterPro" id="IPR002772">
    <property type="entry name" value="Glyco_hydro_3_C"/>
</dbReference>
<reference evidence="6" key="1">
    <citation type="submission" date="2022-08" db="UniProtKB">
        <authorList>
            <consortium name="EnsemblMetazoa"/>
        </authorList>
    </citation>
    <scope>IDENTIFICATION</scope>
    <source>
        <strain evidence="6">05x7-T-G4-1.051#20</strain>
    </source>
</reference>
<dbReference type="Pfam" id="PF01915">
    <property type="entry name" value="Glyco_hydro_3_C"/>
    <property type="match status" value="1"/>
</dbReference>
<keyword evidence="7" id="KW-1185">Reference proteome</keyword>
<dbReference type="SUPFAM" id="SSF51445">
    <property type="entry name" value="(Trans)glycosidases"/>
    <property type="match status" value="1"/>
</dbReference>
<dbReference type="SMART" id="SM01217">
    <property type="entry name" value="Fn3_like"/>
    <property type="match status" value="1"/>
</dbReference>